<organism evidence="4 5">
    <name type="scientific">Paspalum notatum var. saurae</name>
    <dbReference type="NCBI Taxonomy" id="547442"/>
    <lineage>
        <taxon>Eukaryota</taxon>
        <taxon>Viridiplantae</taxon>
        <taxon>Streptophyta</taxon>
        <taxon>Embryophyta</taxon>
        <taxon>Tracheophyta</taxon>
        <taxon>Spermatophyta</taxon>
        <taxon>Magnoliopsida</taxon>
        <taxon>Liliopsida</taxon>
        <taxon>Poales</taxon>
        <taxon>Poaceae</taxon>
        <taxon>PACMAD clade</taxon>
        <taxon>Panicoideae</taxon>
        <taxon>Andropogonodae</taxon>
        <taxon>Paspaleae</taxon>
        <taxon>Paspalinae</taxon>
        <taxon>Paspalum</taxon>
    </lineage>
</organism>
<feature type="compositionally biased region" description="Basic and acidic residues" evidence="1">
    <location>
        <begin position="191"/>
        <end position="202"/>
    </location>
</feature>
<dbReference type="Proteomes" id="UP001341281">
    <property type="component" value="Chromosome 01"/>
</dbReference>
<dbReference type="PANTHER" id="PTHR31973:SF187">
    <property type="entry name" value="MUTATOR TRANSPOSASE MUDRA PROTEIN"/>
    <property type="match status" value="1"/>
</dbReference>
<reference evidence="4 5" key="1">
    <citation type="submission" date="2024-02" db="EMBL/GenBank/DDBJ databases">
        <title>High-quality chromosome-scale genome assembly of Pensacola bahiagrass (Paspalum notatum Flugge var. saurae).</title>
        <authorList>
            <person name="Vega J.M."/>
            <person name="Podio M."/>
            <person name="Orjuela J."/>
            <person name="Siena L.A."/>
            <person name="Pessino S.C."/>
            <person name="Combes M.C."/>
            <person name="Mariac C."/>
            <person name="Albertini E."/>
            <person name="Pupilli F."/>
            <person name="Ortiz J.P.A."/>
            <person name="Leblanc O."/>
        </authorList>
    </citation>
    <scope>NUCLEOTIDE SEQUENCE [LARGE SCALE GENOMIC DNA]</scope>
    <source>
        <strain evidence="4">R1</strain>
        <tissue evidence="4">Leaf</tissue>
    </source>
</reference>
<gene>
    <name evidence="4" type="ORF">U9M48_001311</name>
</gene>
<keyword evidence="5" id="KW-1185">Reference proteome</keyword>
<dbReference type="EMBL" id="CP144745">
    <property type="protein sequence ID" value="WVZ50012.1"/>
    <property type="molecule type" value="Genomic_DNA"/>
</dbReference>
<protein>
    <recommendedName>
        <fullName evidence="6">Transposase MuDR plant domain-containing protein</fullName>
    </recommendedName>
</protein>
<dbReference type="PANTHER" id="PTHR31973">
    <property type="entry name" value="POLYPROTEIN, PUTATIVE-RELATED"/>
    <property type="match status" value="1"/>
</dbReference>
<feature type="compositionally biased region" description="Acidic residues" evidence="1">
    <location>
        <begin position="145"/>
        <end position="155"/>
    </location>
</feature>
<dbReference type="AlphaFoldDB" id="A0AAQ3SGK8"/>
<dbReference type="InterPro" id="IPR004332">
    <property type="entry name" value="Transposase_MuDR"/>
</dbReference>
<evidence type="ECO:0000313" key="4">
    <source>
        <dbReference type="EMBL" id="WVZ50012.1"/>
    </source>
</evidence>
<dbReference type="Pfam" id="PF10551">
    <property type="entry name" value="MULE"/>
    <property type="match status" value="1"/>
</dbReference>
<sequence length="468" mass="53345">TVVDSDTTNFKDFVDDILRTYPCVPTEVVKIYYFCEQSNSHTEVTTDQELVDMFDKHEDTKFIRLSVGYFDASKPVVPIPNWGSTNPEPSEPASETITVVPGIGTLSLTSEPNQSADNASHPVVDEEVDTYLINPFPEFEHVGIDEEGLYSDDDNADKVKPTKDHEVEYVPSFESDSEIASDDEEQQDPSLPHEPEYVHDANDPSMTVGSIYPNMGVFRLALAQHSIKHEFEYNIQVSEPGRFRAYCCAKSEGCKWRIHASKMQDDVSIQVKVNPFTHDCRSTRRSGKVKQATKFWVAEKVKDGLMDDDELGPKELQRRIKDEHKVVVSYKRIFYGKELAMQQLHGDWHDSFNNLYRFKAAVEEASPGSFVVIDHHEVNEKPRFNRVFFALKACIDGFLNGCRPYLAIDSTFLTGKFKGQLAVACAVDGHNWLYPVAFGVFDLETIENWSWFMERLKARHSTRIGHLY</sequence>
<feature type="region of interest" description="Disordered" evidence="1">
    <location>
        <begin position="145"/>
        <end position="205"/>
    </location>
</feature>
<feature type="domain" description="MULE transposase" evidence="3">
    <location>
        <begin position="406"/>
        <end position="458"/>
    </location>
</feature>
<feature type="compositionally biased region" description="Basic and acidic residues" evidence="1">
    <location>
        <begin position="156"/>
        <end position="168"/>
    </location>
</feature>
<evidence type="ECO:0000256" key="1">
    <source>
        <dbReference type="SAM" id="MobiDB-lite"/>
    </source>
</evidence>
<evidence type="ECO:0008006" key="6">
    <source>
        <dbReference type="Google" id="ProtNLM"/>
    </source>
</evidence>
<feature type="domain" description="Transposase MuDR plant" evidence="2">
    <location>
        <begin position="205"/>
        <end position="271"/>
    </location>
</feature>
<proteinExistence type="predicted"/>
<evidence type="ECO:0000259" key="3">
    <source>
        <dbReference type="Pfam" id="PF10551"/>
    </source>
</evidence>
<accession>A0AAQ3SGK8</accession>
<evidence type="ECO:0000313" key="5">
    <source>
        <dbReference type="Proteomes" id="UP001341281"/>
    </source>
</evidence>
<evidence type="ECO:0000259" key="2">
    <source>
        <dbReference type="Pfam" id="PF03108"/>
    </source>
</evidence>
<dbReference type="InterPro" id="IPR018289">
    <property type="entry name" value="MULE_transposase_dom"/>
</dbReference>
<name>A0AAQ3SGK8_PASNO</name>
<feature type="compositionally biased region" description="Acidic residues" evidence="1">
    <location>
        <begin position="175"/>
        <end position="187"/>
    </location>
</feature>
<dbReference type="Pfam" id="PF03108">
    <property type="entry name" value="DBD_Tnp_Mut"/>
    <property type="match status" value="1"/>
</dbReference>
<feature type="non-terminal residue" evidence="4">
    <location>
        <position position="1"/>
    </location>
</feature>